<keyword evidence="2" id="KW-1185">Reference proteome</keyword>
<proteinExistence type="predicted"/>
<dbReference type="EMBL" id="CAJFCJ010000005">
    <property type="protein sequence ID" value="CAD5114621.1"/>
    <property type="molecule type" value="Genomic_DNA"/>
</dbReference>
<gene>
    <name evidence="1" type="ORF">DGYR_LOCUS3448</name>
</gene>
<protein>
    <submittedName>
        <fullName evidence="1">Uncharacterized protein</fullName>
    </submittedName>
</protein>
<sequence length="511" mass="58764">MGDVVNFPKNLGNICQLKAEADNLVEDCCKHSKKVVQPTLFCKTCATLEICEDCLQQDHSESTCEILPFEPFKNMLNRCYDIYKRQIDKNSQSLKELLQLVKEYRLSSIAQIEEEFCDIEAKVYEFYSKKCEMVGECVESLNIASINEDDFEKIFEKLSKNEMIMKETPKVSIEYKLSTGEVDSCSVRFKQRSEESQQANTSLKNVSEFSLVLEPGPVGYNLEPNLFGAYPILHKNGQLNGNPRISSTENEITNHESNSSNIAQFDKRLIKLNSMETINPSSLEVGGSGFFYLDTFNNPNNSNHIFFRTFGNLPELEIELNKHISKFVMTFNFIYALSSDEGFLLTSQKPLGRSVKFTVVSEKRYVSLRAYEPGVFQRYVSARDEEGNLYLFLNDKLRWKIHQALLLDISMKCNGDLIVRNETENTVSILDKSTGDSKKSYKIDNLEDIREFQPHGYLVLCQDSCDEKYLYLYDEKFERREKLMACLKILGTSINRFICLTSSEICLFTIK</sequence>
<dbReference type="Proteomes" id="UP000549394">
    <property type="component" value="Unassembled WGS sequence"/>
</dbReference>
<evidence type="ECO:0000313" key="1">
    <source>
        <dbReference type="EMBL" id="CAD5114621.1"/>
    </source>
</evidence>
<organism evidence="1 2">
    <name type="scientific">Dimorphilus gyrociliatus</name>
    <dbReference type="NCBI Taxonomy" id="2664684"/>
    <lineage>
        <taxon>Eukaryota</taxon>
        <taxon>Metazoa</taxon>
        <taxon>Spiralia</taxon>
        <taxon>Lophotrochozoa</taxon>
        <taxon>Annelida</taxon>
        <taxon>Polychaeta</taxon>
        <taxon>Polychaeta incertae sedis</taxon>
        <taxon>Dinophilidae</taxon>
        <taxon>Dimorphilus</taxon>
    </lineage>
</organism>
<dbReference type="AlphaFoldDB" id="A0A7I8VGU0"/>
<comment type="caution">
    <text evidence="1">The sequence shown here is derived from an EMBL/GenBank/DDBJ whole genome shotgun (WGS) entry which is preliminary data.</text>
</comment>
<reference evidence="1 2" key="1">
    <citation type="submission" date="2020-08" db="EMBL/GenBank/DDBJ databases">
        <authorList>
            <person name="Hejnol A."/>
        </authorList>
    </citation>
    <scope>NUCLEOTIDE SEQUENCE [LARGE SCALE GENOMIC DNA]</scope>
</reference>
<evidence type="ECO:0000313" key="2">
    <source>
        <dbReference type="Proteomes" id="UP000549394"/>
    </source>
</evidence>
<name>A0A7I8VGU0_9ANNE</name>
<accession>A0A7I8VGU0</accession>